<keyword evidence="7" id="KW-1185">Reference proteome</keyword>
<dbReference type="CDD" id="cd18657">
    <property type="entry name" value="CSD_Swi6"/>
    <property type="match status" value="1"/>
</dbReference>
<dbReference type="EMBL" id="ONZP01000544">
    <property type="protein sequence ID" value="SPJ86990.1"/>
    <property type="molecule type" value="Genomic_DNA"/>
</dbReference>
<evidence type="ECO:0000259" key="5">
    <source>
        <dbReference type="PROSITE" id="PS50013"/>
    </source>
</evidence>
<accession>A0AAE8SNF3</accession>
<dbReference type="InterPro" id="IPR008251">
    <property type="entry name" value="Chromo_shadow_dom"/>
</dbReference>
<dbReference type="Proteomes" id="UP001187734">
    <property type="component" value="Unassembled WGS sequence"/>
</dbReference>
<feature type="compositionally biased region" description="Acidic residues" evidence="4">
    <location>
        <begin position="1"/>
        <end position="12"/>
    </location>
</feature>
<feature type="region of interest" description="Disordered" evidence="4">
    <location>
        <begin position="1"/>
        <end position="57"/>
    </location>
</feature>
<evidence type="ECO:0000256" key="2">
    <source>
        <dbReference type="ARBA" id="ARBA00011353"/>
    </source>
</evidence>
<organism evidence="6 7">
    <name type="scientific">Fusarium torulosum</name>
    <dbReference type="NCBI Taxonomy" id="33205"/>
    <lineage>
        <taxon>Eukaryota</taxon>
        <taxon>Fungi</taxon>
        <taxon>Dikarya</taxon>
        <taxon>Ascomycota</taxon>
        <taxon>Pezizomycotina</taxon>
        <taxon>Sordariomycetes</taxon>
        <taxon>Hypocreomycetidae</taxon>
        <taxon>Hypocreales</taxon>
        <taxon>Nectriaceae</taxon>
        <taxon>Fusarium</taxon>
    </lineage>
</organism>
<dbReference type="PROSITE" id="PS00598">
    <property type="entry name" value="CHROMO_1"/>
    <property type="match status" value="1"/>
</dbReference>
<comment type="caution">
    <text evidence="6">The sequence shown here is derived from an EMBL/GenBank/DDBJ whole genome shotgun (WGS) entry which is preliminary data.</text>
</comment>
<feature type="domain" description="Chromo" evidence="5">
    <location>
        <begin position="61"/>
        <end position="126"/>
    </location>
</feature>
<dbReference type="InterPro" id="IPR016197">
    <property type="entry name" value="Chromo-like_dom_sf"/>
</dbReference>
<dbReference type="AlphaFoldDB" id="A0AAE8SNF3"/>
<evidence type="ECO:0000256" key="4">
    <source>
        <dbReference type="SAM" id="MobiDB-lite"/>
    </source>
</evidence>
<dbReference type="PANTHER" id="PTHR22812">
    <property type="entry name" value="CHROMOBOX PROTEIN"/>
    <property type="match status" value="1"/>
</dbReference>
<dbReference type="Pfam" id="PF01393">
    <property type="entry name" value="Chromo_shadow"/>
    <property type="match status" value="1"/>
</dbReference>
<dbReference type="InterPro" id="IPR023779">
    <property type="entry name" value="Chromodomain_CS"/>
</dbReference>
<keyword evidence="3" id="KW-0539">Nucleus</keyword>
<dbReference type="InterPro" id="IPR000953">
    <property type="entry name" value="Chromo/chromo_shadow_dom"/>
</dbReference>
<dbReference type="CDD" id="cd00024">
    <property type="entry name" value="CD_CSD"/>
    <property type="match status" value="1"/>
</dbReference>
<dbReference type="GO" id="GO:0005634">
    <property type="term" value="C:nucleus"/>
    <property type="evidence" value="ECO:0007669"/>
    <property type="project" value="UniProtKB-SubCell"/>
</dbReference>
<dbReference type="SUPFAM" id="SSF54160">
    <property type="entry name" value="Chromo domain-like"/>
    <property type="match status" value="2"/>
</dbReference>
<dbReference type="Pfam" id="PF00385">
    <property type="entry name" value="Chromo"/>
    <property type="match status" value="1"/>
</dbReference>
<comment type="subunit">
    <text evidence="2">Component of the NuA4 histone acetyltransferase complex.</text>
</comment>
<dbReference type="SMART" id="SM00300">
    <property type="entry name" value="ChSh"/>
    <property type="match status" value="1"/>
</dbReference>
<evidence type="ECO:0000313" key="6">
    <source>
        <dbReference type="EMBL" id="SPJ86990.1"/>
    </source>
</evidence>
<reference evidence="6" key="1">
    <citation type="submission" date="2018-03" db="EMBL/GenBank/DDBJ databases">
        <authorList>
            <person name="Guldener U."/>
        </authorList>
    </citation>
    <scope>NUCLEOTIDE SEQUENCE</scope>
</reference>
<feature type="region of interest" description="Disordered" evidence="4">
    <location>
        <begin position="129"/>
        <end position="180"/>
    </location>
</feature>
<dbReference type="PRINTS" id="PR00504">
    <property type="entry name" value="CHROMODOMAIN"/>
</dbReference>
<dbReference type="InterPro" id="IPR051219">
    <property type="entry name" value="Heterochromatin_chromo-domain"/>
</dbReference>
<dbReference type="PROSITE" id="PS50013">
    <property type="entry name" value="CHROMO_2"/>
    <property type="match status" value="1"/>
</dbReference>
<evidence type="ECO:0000256" key="1">
    <source>
        <dbReference type="ARBA" id="ARBA00004123"/>
    </source>
</evidence>
<protein>
    <submittedName>
        <fullName evidence="6">Probable chromatin-associated swi6 protein</fullName>
    </submittedName>
</protein>
<evidence type="ECO:0000313" key="7">
    <source>
        <dbReference type="Proteomes" id="UP001187734"/>
    </source>
</evidence>
<comment type="subcellular location">
    <subcellularLocation>
        <location evidence="1">Nucleus</location>
    </subcellularLocation>
</comment>
<evidence type="ECO:0000256" key="3">
    <source>
        <dbReference type="ARBA" id="ARBA00023242"/>
    </source>
</evidence>
<dbReference type="Gene3D" id="2.40.50.40">
    <property type="match status" value="2"/>
</dbReference>
<sequence length="250" mass="28261">MPPALSDEESSDVGEFTTPPRTSRKKSTSAVAVSEQIPDDVKSDNGSEGDEDDEDLDEDEFVVEAIKKHLIDDDASKGSLKFQVKWEGYDAKQDLTWEPEENLRESAQEILDQYLEKCGGRERLFEETKTAAKTKKRRRATNGAPSTTSTTTKRSRRTEAHPADSTPPATTKKWSPPAGSWEDEIDTIDACEDEGSGKLIVYLIWKNGHKTKHDVNIIYKKCPQRMLRFYERHVKIIREENKALADGTEN</sequence>
<dbReference type="GO" id="GO:0006338">
    <property type="term" value="P:chromatin remodeling"/>
    <property type="evidence" value="ECO:0007669"/>
    <property type="project" value="UniProtKB-ARBA"/>
</dbReference>
<gene>
    <name evidence="6" type="ORF">FTOL_12015</name>
</gene>
<dbReference type="SMART" id="SM00298">
    <property type="entry name" value="CHROMO"/>
    <property type="match status" value="1"/>
</dbReference>
<name>A0AAE8SNF3_9HYPO</name>
<proteinExistence type="predicted"/>
<dbReference type="GO" id="GO:0000792">
    <property type="term" value="C:heterochromatin"/>
    <property type="evidence" value="ECO:0007669"/>
    <property type="project" value="UniProtKB-ARBA"/>
</dbReference>
<dbReference type="InterPro" id="IPR017984">
    <property type="entry name" value="Chromo_dom_subgr"/>
</dbReference>
<dbReference type="InterPro" id="IPR023780">
    <property type="entry name" value="Chromo_domain"/>
</dbReference>
<feature type="compositionally biased region" description="Acidic residues" evidence="4">
    <location>
        <begin position="47"/>
        <end position="57"/>
    </location>
</feature>